<dbReference type="Proteomes" id="UP000241769">
    <property type="component" value="Unassembled WGS sequence"/>
</dbReference>
<evidence type="ECO:0000313" key="1">
    <source>
        <dbReference type="EMBL" id="PRP82760.1"/>
    </source>
</evidence>
<organism evidence="1 2">
    <name type="scientific">Planoprotostelium fungivorum</name>
    <dbReference type="NCBI Taxonomy" id="1890364"/>
    <lineage>
        <taxon>Eukaryota</taxon>
        <taxon>Amoebozoa</taxon>
        <taxon>Evosea</taxon>
        <taxon>Variosea</taxon>
        <taxon>Cavosteliida</taxon>
        <taxon>Cavosteliaceae</taxon>
        <taxon>Planoprotostelium</taxon>
    </lineage>
</organism>
<accession>A0A2P6NFM4</accession>
<dbReference type="InParanoid" id="A0A2P6NFM4"/>
<gene>
    <name evidence="1" type="ORF">PROFUN_09845</name>
</gene>
<sequence length="133" mass="15194">MEGRVPTVVRPRSFGLSAILGNIQKMHSRIATEIAAVQHCPLSCRTTFNDSILHAVVRSGNTDLLQLMEEKMWFSSGQKNEALLEAMRESKEEMMEILCRSEKIDRSINPEEIEAARMASESQRILEFFTYIM</sequence>
<evidence type="ECO:0000313" key="2">
    <source>
        <dbReference type="Proteomes" id="UP000241769"/>
    </source>
</evidence>
<dbReference type="EMBL" id="MDYQ01000096">
    <property type="protein sequence ID" value="PRP82760.1"/>
    <property type="molecule type" value="Genomic_DNA"/>
</dbReference>
<protein>
    <submittedName>
        <fullName evidence="1">Uncharacterized protein</fullName>
    </submittedName>
</protein>
<keyword evidence="2" id="KW-1185">Reference proteome</keyword>
<comment type="caution">
    <text evidence="1">The sequence shown here is derived from an EMBL/GenBank/DDBJ whole genome shotgun (WGS) entry which is preliminary data.</text>
</comment>
<reference evidence="1 2" key="1">
    <citation type="journal article" date="2018" name="Genome Biol. Evol.">
        <title>Multiple Roots of Fruiting Body Formation in Amoebozoa.</title>
        <authorList>
            <person name="Hillmann F."/>
            <person name="Forbes G."/>
            <person name="Novohradska S."/>
            <person name="Ferling I."/>
            <person name="Riege K."/>
            <person name="Groth M."/>
            <person name="Westermann M."/>
            <person name="Marz M."/>
            <person name="Spaller T."/>
            <person name="Winckler T."/>
            <person name="Schaap P."/>
            <person name="Glockner G."/>
        </authorList>
    </citation>
    <scope>NUCLEOTIDE SEQUENCE [LARGE SCALE GENOMIC DNA]</scope>
    <source>
        <strain evidence="1 2">Jena</strain>
    </source>
</reference>
<proteinExistence type="predicted"/>
<dbReference type="AlphaFoldDB" id="A0A2P6NFM4"/>
<name>A0A2P6NFM4_9EUKA</name>